<feature type="transmembrane region" description="Helical" evidence="1">
    <location>
        <begin position="6"/>
        <end position="27"/>
    </location>
</feature>
<gene>
    <name evidence="2" type="ORF">G7071_07910</name>
</gene>
<dbReference type="AlphaFoldDB" id="A0A6G7YFF1"/>
<reference evidence="2 3" key="1">
    <citation type="submission" date="2020-03" db="EMBL/GenBank/DDBJ databases">
        <title>Nocardioides sp. nov., isolated from fish.</title>
        <authorList>
            <person name="Hyun D.-W."/>
            <person name="Bae J.-W."/>
        </authorList>
    </citation>
    <scope>NUCLEOTIDE SEQUENCE [LARGE SCALE GENOMIC DNA]</scope>
    <source>
        <strain evidence="2 3">HDW12A</strain>
    </source>
</reference>
<name>A0A6G7YFF1_9ACTN</name>
<dbReference type="Proteomes" id="UP000502035">
    <property type="component" value="Chromosome"/>
</dbReference>
<evidence type="ECO:0000313" key="3">
    <source>
        <dbReference type="Proteomes" id="UP000502035"/>
    </source>
</evidence>
<evidence type="ECO:0000313" key="2">
    <source>
        <dbReference type="EMBL" id="QIK75368.1"/>
    </source>
</evidence>
<accession>A0A6G7YFF1</accession>
<dbReference type="RefSeq" id="WP_166317076.1">
    <property type="nucleotide sequence ID" value="NZ_CP049866.1"/>
</dbReference>
<protein>
    <submittedName>
        <fullName evidence="2">Uncharacterized protein</fullName>
    </submittedName>
</protein>
<keyword evidence="3" id="KW-1185">Reference proteome</keyword>
<organism evidence="2 3">
    <name type="scientific">Nocardioides piscis</name>
    <dbReference type="NCBI Taxonomy" id="2714938"/>
    <lineage>
        <taxon>Bacteria</taxon>
        <taxon>Bacillati</taxon>
        <taxon>Actinomycetota</taxon>
        <taxon>Actinomycetes</taxon>
        <taxon>Propionibacteriales</taxon>
        <taxon>Nocardioidaceae</taxon>
        <taxon>Nocardioides</taxon>
    </lineage>
</organism>
<keyword evidence="1" id="KW-0472">Membrane</keyword>
<sequence length="128" mass="13757">MWESILTIAAGTALLVAALWVVLYGAATWRLARRHRPSPPAPVGPPIERVAADLRRLRAATERIAPGTSQVRRVAVLAAYDETLVQACQALGLPDMLSGVPAGPDREAARLRVEAMLEEQGLRFAPGQ</sequence>
<dbReference type="EMBL" id="CP049866">
    <property type="protein sequence ID" value="QIK75368.1"/>
    <property type="molecule type" value="Genomic_DNA"/>
</dbReference>
<dbReference type="KEGG" id="npi:G7071_07910"/>
<evidence type="ECO:0000256" key="1">
    <source>
        <dbReference type="SAM" id="Phobius"/>
    </source>
</evidence>
<keyword evidence="1" id="KW-1133">Transmembrane helix</keyword>
<keyword evidence="1" id="KW-0812">Transmembrane</keyword>
<proteinExistence type="predicted"/>